<dbReference type="InterPro" id="IPR003869">
    <property type="entry name" value="Polysac_CapD-like"/>
</dbReference>
<dbReference type="AlphaFoldDB" id="G7WI12"/>
<keyword evidence="4" id="KW-1185">Reference proteome</keyword>
<dbReference type="CDD" id="cd05237">
    <property type="entry name" value="UDP_invert_4-6DH_SDR_e"/>
    <property type="match status" value="1"/>
</dbReference>
<dbReference type="InterPro" id="IPR036291">
    <property type="entry name" value="NAD(P)-bd_dom_sf"/>
</dbReference>
<reference evidence="4" key="1">
    <citation type="submission" date="2011-11" db="EMBL/GenBank/DDBJ databases">
        <title>Complete sequence of Desulfosporosinus orientis DSM 765.</title>
        <authorList>
            <person name="Lucas S."/>
            <person name="Han J."/>
            <person name="Lapidus A."/>
            <person name="Cheng J.-F."/>
            <person name="Goodwin L."/>
            <person name="Pitluck S."/>
            <person name="Peters L."/>
            <person name="Ovchinnikova G."/>
            <person name="Teshima H."/>
            <person name="Detter J.C."/>
            <person name="Han C."/>
            <person name="Tapia R."/>
            <person name="Land M."/>
            <person name="Hauser L."/>
            <person name="Kyrpides N."/>
            <person name="Ivanova N."/>
            <person name="Pagani I."/>
            <person name="Pester M."/>
            <person name="Spring S."/>
            <person name="Ollivier B."/>
            <person name="Rattei T."/>
            <person name="Klenk H.-P."/>
            <person name="Wagner M."/>
            <person name="Loy A."/>
            <person name="Woyke T."/>
        </authorList>
    </citation>
    <scope>NUCLEOTIDE SEQUENCE [LARGE SCALE GENOMIC DNA]</scope>
    <source>
        <strain evidence="4">ATCC 19365 / DSM 765 / NCIMB 8382 / VKM B-1628</strain>
    </source>
</reference>
<dbReference type="EMBL" id="CP003108">
    <property type="protein sequence ID" value="AET70309.1"/>
    <property type="molecule type" value="Genomic_DNA"/>
</dbReference>
<protein>
    <submittedName>
        <fullName evidence="3">Putative nucleoside-diphosphate sugar epimerase</fullName>
    </submittedName>
</protein>
<dbReference type="SUPFAM" id="SSF51735">
    <property type="entry name" value="NAD(P)-binding Rossmann-fold domains"/>
    <property type="match status" value="1"/>
</dbReference>
<dbReference type="PANTHER" id="PTHR43318">
    <property type="entry name" value="UDP-N-ACETYLGLUCOSAMINE 4,6-DEHYDRATASE"/>
    <property type="match status" value="1"/>
</dbReference>
<dbReference type="KEGG" id="dor:Desor_4908"/>
<feature type="domain" description="Polysaccharide biosynthesis protein CapD-like" evidence="2">
    <location>
        <begin position="9"/>
        <end position="291"/>
    </location>
</feature>
<dbReference type="InterPro" id="IPR051203">
    <property type="entry name" value="Polysaccharide_Synthase-Rel"/>
</dbReference>
<dbReference type="STRING" id="768706.Desor_4908"/>
<proteinExistence type="inferred from homology"/>
<comment type="similarity">
    <text evidence="1">Belongs to the polysaccharide synthase family.</text>
</comment>
<dbReference type="Pfam" id="PF02719">
    <property type="entry name" value="Polysacc_synt_2"/>
    <property type="match status" value="1"/>
</dbReference>
<organism evidence="3 4">
    <name type="scientific">Desulfosporosinus orientis (strain ATCC 19365 / DSM 765 / NCIMB 8382 / VKM B-1628 / Singapore I)</name>
    <name type="common">Desulfotomaculum orientis</name>
    <dbReference type="NCBI Taxonomy" id="768706"/>
    <lineage>
        <taxon>Bacteria</taxon>
        <taxon>Bacillati</taxon>
        <taxon>Bacillota</taxon>
        <taxon>Clostridia</taxon>
        <taxon>Eubacteriales</taxon>
        <taxon>Desulfitobacteriaceae</taxon>
        <taxon>Desulfosporosinus</taxon>
    </lineage>
</organism>
<reference evidence="3 4" key="2">
    <citation type="journal article" date="2012" name="J. Bacteriol.">
        <title>Complete genome sequences of Desulfosporosinus orientis DSM765T, Desulfosporosinus youngiae DSM17734T, Desulfosporosinus meridiei DSM13257T, and Desulfosporosinus acidiphilus DSM22704T.</title>
        <authorList>
            <person name="Pester M."/>
            <person name="Brambilla E."/>
            <person name="Alazard D."/>
            <person name="Rattei T."/>
            <person name="Weinmaier T."/>
            <person name="Han J."/>
            <person name="Lucas S."/>
            <person name="Lapidus A."/>
            <person name="Cheng J.F."/>
            <person name="Goodwin L."/>
            <person name="Pitluck S."/>
            <person name="Peters L."/>
            <person name="Ovchinnikova G."/>
            <person name="Teshima H."/>
            <person name="Detter J.C."/>
            <person name="Han C.S."/>
            <person name="Tapia R."/>
            <person name="Land M.L."/>
            <person name="Hauser L."/>
            <person name="Kyrpides N.C."/>
            <person name="Ivanova N.N."/>
            <person name="Pagani I."/>
            <person name="Huntmann M."/>
            <person name="Wei C.L."/>
            <person name="Davenport K.W."/>
            <person name="Daligault H."/>
            <person name="Chain P.S."/>
            <person name="Chen A."/>
            <person name="Mavromatis K."/>
            <person name="Markowitz V."/>
            <person name="Szeto E."/>
            <person name="Mikhailova N."/>
            <person name="Pati A."/>
            <person name="Wagner M."/>
            <person name="Woyke T."/>
            <person name="Ollivier B."/>
            <person name="Klenk H.P."/>
            <person name="Spring S."/>
            <person name="Loy A."/>
        </authorList>
    </citation>
    <scope>NUCLEOTIDE SEQUENCE [LARGE SCALE GENOMIC DNA]</scope>
    <source>
        <strain evidence="4">ATCC 19365 / DSM 765 / NCIMB 8382 / VKM B-1628</strain>
    </source>
</reference>
<dbReference type="Proteomes" id="UP000006346">
    <property type="component" value="Chromosome"/>
</dbReference>
<name>G7WI12_DESOD</name>
<dbReference type="HOGENOM" id="CLU_013560_4_1_9"/>
<sequence length="336" mass="37456">MSFFKGKKVLIIGGTGTIGQSLLSYILREGPEVVRILSRDEHKQFELREKMIRYPNIRYLIGDIRDGDRVARAMEDIDYVFHLAAMKHVPSCEYNPYEAVKTNVIGTENVITAARNAGVKRVIFTSTDKAIAPTNAYGASKLMAERLIASAQYNSGGHATIFAAVRFGNVMGSRGSVIPLFKSQIVENRRITVTDKTMSRFMMTLNQATELTIKAMKTAQGGEIFVLKMPVISLKELAEVVIEETAKKININPNSVEIAEIGLRPGEKMYEELMTMEEAKNAFELPDMFVIPNVFLKRNLSYPNAVEANHSSYSSDRGPVAGRHELLAMLKESELI</sequence>
<dbReference type="Gene3D" id="3.40.50.720">
    <property type="entry name" value="NAD(P)-binding Rossmann-like Domain"/>
    <property type="match status" value="1"/>
</dbReference>
<accession>G7WI12</accession>
<dbReference type="OrthoDB" id="9803111at2"/>
<dbReference type="RefSeq" id="WP_014187115.1">
    <property type="nucleotide sequence ID" value="NC_016584.1"/>
</dbReference>
<dbReference type="PATRIC" id="fig|768706.3.peg.4992"/>
<evidence type="ECO:0000256" key="1">
    <source>
        <dbReference type="ARBA" id="ARBA00007430"/>
    </source>
</evidence>
<evidence type="ECO:0000313" key="3">
    <source>
        <dbReference type="EMBL" id="AET70309.1"/>
    </source>
</evidence>
<evidence type="ECO:0000259" key="2">
    <source>
        <dbReference type="Pfam" id="PF02719"/>
    </source>
</evidence>
<dbReference type="eggNOG" id="COG1086">
    <property type="taxonomic scope" value="Bacteria"/>
</dbReference>
<dbReference type="PANTHER" id="PTHR43318:SF2">
    <property type="entry name" value="UDP-N-ACETYLGLUCOSAMINE 4,6-DEHYDRATASE (INVERTING)"/>
    <property type="match status" value="1"/>
</dbReference>
<evidence type="ECO:0000313" key="4">
    <source>
        <dbReference type="Proteomes" id="UP000006346"/>
    </source>
</evidence>
<gene>
    <name evidence="3" type="ordered locus">Desor_4908</name>
</gene>